<reference evidence="1 2" key="1">
    <citation type="submission" date="2019-12" db="EMBL/GenBank/DDBJ databases">
        <title>The draft genomic sequence of strain Chitinophaga oryziterrae JCM 16595.</title>
        <authorList>
            <person name="Zhang X."/>
        </authorList>
    </citation>
    <scope>NUCLEOTIDE SEQUENCE [LARGE SCALE GENOMIC DNA]</scope>
    <source>
        <strain evidence="1 2">JCM 16595</strain>
    </source>
</reference>
<dbReference type="Gene3D" id="3.90.550.10">
    <property type="entry name" value="Spore Coat Polysaccharide Biosynthesis Protein SpsA, Chain A"/>
    <property type="match status" value="1"/>
</dbReference>
<dbReference type="PANTHER" id="PTHR34496:SF10">
    <property type="entry name" value="GLCNAC TRANSFERASE"/>
    <property type="match status" value="1"/>
</dbReference>
<dbReference type="InterPro" id="IPR021067">
    <property type="entry name" value="Glycosyltransferase"/>
</dbReference>
<dbReference type="EMBL" id="WRXO01000007">
    <property type="protein sequence ID" value="MVT43312.1"/>
    <property type="molecule type" value="Genomic_DNA"/>
</dbReference>
<evidence type="ECO:0000313" key="1">
    <source>
        <dbReference type="EMBL" id="MVT43312.1"/>
    </source>
</evidence>
<dbReference type="SUPFAM" id="SSF53448">
    <property type="entry name" value="Nucleotide-diphospho-sugar transferases"/>
    <property type="match status" value="1"/>
</dbReference>
<protein>
    <recommendedName>
        <fullName evidence="3">Glycosyltransferase</fullName>
    </recommendedName>
</protein>
<comment type="caution">
    <text evidence="1">The sequence shown here is derived from an EMBL/GenBank/DDBJ whole genome shotgun (WGS) entry which is preliminary data.</text>
</comment>
<keyword evidence="2" id="KW-1185">Reference proteome</keyword>
<gene>
    <name evidence="1" type="ORF">GO495_22125</name>
</gene>
<dbReference type="RefSeq" id="WP_157301923.1">
    <property type="nucleotide sequence ID" value="NZ_BAAAZB010000026.1"/>
</dbReference>
<dbReference type="InterPro" id="IPR029044">
    <property type="entry name" value="Nucleotide-diphossugar_trans"/>
</dbReference>
<evidence type="ECO:0000313" key="2">
    <source>
        <dbReference type="Proteomes" id="UP000468388"/>
    </source>
</evidence>
<sequence length="431" mass="50619">MSIFVQIAAYRDELLSSTISDLMEKARYPDELRIVICNQFHPDDAFNNELDAFRSDSRIEFIDIPYDQSKGACWARNLIQQHYNGEDYTLQIDAHMRFIYDWDKVLIDMLKQLQEQGYAKPVLTTYPPPFFPETFELKEVAPNMIILLSFSDGGLPEVWPDEMPSWRELKMPRPARFYAAGFSFTVGRFCKDVPHDPNIYFLGEEINIAVRAYTHGYDLFHPHINVLWHYYTRPKSAKHWDDHQRIDVRHNRAVLRLNRLMDNRLDAATSALGIYGRGSERTVRQYEQYAGILLSEQQAQEYTYQNMPPPNQDRYDSGEEWLDSFFRRVNSTIYIPVYALREKNFDAAILTFKANNQVCHHIRLNDEEITSMLASAGDHQIKLRFSVKHLPDSWELSVQSRSGSWTKRTTGVMPYFNRRLRAFSLNNCHML</sequence>
<accession>A0A6N8JGN2</accession>
<dbReference type="OrthoDB" id="20930at2"/>
<dbReference type="Proteomes" id="UP000468388">
    <property type="component" value="Unassembled WGS sequence"/>
</dbReference>
<name>A0A6N8JGN2_9BACT</name>
<dbReference type="PANTHER" id="PTHR34496">
    <property type="entry name" value="GLCNAC TRANSFERASE-RELATED"/>
    <property type="match status" value="1"/>
</dbReference>
<evidence type="ECO:0008006" key="3">
    <source>
        <dbReference type="Google" id="ProtNLM"/>
    </source>
</evidence>
<proteinExistence type="predicted"/>
<dbReference type="Pfam" id="PF11397">
    <property type="entry name" value="GlcNAc"/>
    <property type="match status" value="2"/>
</dbReference>
<dbReference type="AlphaFoldDB" id="A0A6N8JGN2"/>
<organism evidence="1 2">
    <name type="scientific">Chitinophaga oryziterrae</name>
    <dbReference type="NCBI Taxonomy" id="1031224"/>
    <lineage>
        <taxon>Bacteria</taxon>
        <taxon>Pseudomonadati</taxon>
        <taxon>Bacteroidota</taxon>
        <taxon>Chitinophagia</taxon>
        <taxon>Chitinophagales</taxon>
        <taxon>Chitinophagaceae</taxon>
        <taxon>Chitinophaga</taxon>
    </lineage>
</organism>